<dbReference type="EMBL" id="AWWV01007128">
    <property type="protein sequence ID" value="OMO98222.1"/>
    <property type="molecule type" value="Genomic_DNA"/>
</dbReference>
<accession>A0A1R3JTI8</accession>
<proteinExistence type="predicted"/>
<gene>
    <name evidence="1" type="ORF">CCACVL1_04289</name>
</gene>
<protein>
    <submittedName>
        <fullName evidence="1">Uncharacterized protein</fullName>
    </submittedName>
</protein>
<reference evidence="1 2" key="1">
    <citation type="submission" date="2013-09" db="EMBL/GenBank/DDBJ databases">
        <title>Corchorus capsularis genome sequencing.</title>
        <authorList>
            <person name="Alam M."/>
            <person name="Haque M.S."/>
            <person name="Islam M.S."/>
            <person name="Emdad E.M."/>
            <person name="Islam M.M."/>
            <person name="Ahmed B."/>
            <person name="Halim A."/>
            <person name="Hossen Q.M.M."/>
            <person name="Hossain M.Z."/>
            <person name="Ahmed R."/>
            <person name="Khan M.M."/>
            <person name="Islam R."/>
            <person name="Rashid M.M."/>
            <person name="Khan S.A."/>
            <person name="Rahman M.S."/>
            <person name="Alam M."/>
        </authorList>
    </citation>
    <scope>NUCLEOTIDE SEQUENCE [LARGE SCALE GENOMIC DNA]</scope>
    <source>
        <strain evidence="2">cv. CVL-1</strain>
        <tissue evidence="1">Whole seedling</tissue>
    </source>
</reference>
<organism evidence="1 2">
    <name type="scientific">Corchorus capsularis</name>
    <name type="common">Jute</name>
    <dbReference type="NCBI Taxonomy" id="210143"/>
    <lineage>
        <taxon>Eukaryota</taxon>
        <taxon>Viridiplantae</taxon>
        <taxon>Streptophyta</taxon>
        <taxon>Embryophyta</taxon>
        <taxon>Tracheophyta</taxon>
        <taxon>Spermatophyta</taxon>
        <taxon>Magnoliopsida</taxon>
        <taxon>eudicotyledons</taxon>
        <taxon>Gunneridae</taxon>
        <taxon>Pentapetalae</taxon>
        <taxon>rosids</taxon>
        <taxon>malvids</taxon>
        <taxon>Malvales</taxon>
        <taxon>Malvaceae</taxon>
        <taxon>Grewioideae</taxon>
        <taxon>Apeibeae</taxon>
        <taxon>Corchorus</taxon>
    </lineage>
</organism>
<dbReference type="Proteomes" id="UP000188268">
    <property type="component" value="Unassembled WGS sequence"/>
</dbReference>
<keyword evidence="2" id="KW-1185">Reference proteome</keyword>
<sequence length="19" mass="1987">MGIQIAGRLRAIWGTVASS</sequence>
<evidence type="ECO:0000313" key="1">
    <source>
        <dbReference type="EMBL" id="OMO98222.1"/>
    </source>
</evidence>
<dbReference type="AlphaFoldDB" id="A0A1R3JTI8"/>
<comment type="caution">
    <text evidence="1">The sequence shown here is derived from an EMBL/GenBank/DDBJ whole genome shotgun (WGS) entry which is preliminary data.</text>
</comment>
<name>A0A1R3JTI8_COCAP</name>
<evidence type="ECO:0000313" key="2">
    <source>
        <dbReference type="Proteomes" id="UP000188268"/>
    </source>
</evidence>